<dbReference type="Proteomes" id="UP000812440">
    <property type="component" value="Chromosome 7"/>
</dbReference>
<evidence type="ECO:0000313" key="2">
    <source>
        <dbReference type="Proteomes" id="UP000812440"/>
    </source>
</evidence>
<dbReference type="EMBL" id="JAACNH010000008">
    <property type="protein sequence ID" value="KAG8434678.1"/>
    <property type="molecule type" value="Genomic_DNA"/>
</dbReference>
<proteinExistence type="predicted"/>
<protein>
    <submittedName>
        <fullName evidence="1">Uncharacterized protein</fullName>
    </submittedName>
</protein>
<keyword evidence="2" id="KW-1185">Reference proteome</keyword>
<evidence type="ECO:0000313" key="1">
    <source>
        <dbReference type="EMBL" id="KAG8434678.1"/>
    </source>
</evidence>
<sequence length="82" mass="9577">MSHVTLRCLYISRWGIGKQGLPTAYDSAQIQLEMPKKHFRRNGINKYAMYRNRQKGGNTFYNVGNKYMGYYLTFSSTLTIRA</sequence>
<comment type="caution">
    <text evidence="1">The sequence shown here is derived from an EMBL/GenBank/DDBJ whole genome shotgun (WGS) entry which is preliminary data.</text>
</comment>
<gene>
    <name evidence="1" type="ORF">GDO86_012877</name>
</gene>
<name>A0A8T2IUG1_9PIPI</name>
<organism evidence="1 2">
    <name type="scientific">Hymenochirus boettgeri</name>
    <name type="common">Congo dwarf clawed frog</name>
    <dbReference type="NCBI Taxonomy" id="247094"/>
    <lineage>
        <taxon>Eukaryota</taxon>
        <taxon>Metazoa</taxon>
        <taxon>Chordata</taxon>
        <taxon>Craniata</taxon>
        <taxon>Vertebrata</taxon>
        <taxon>Euteleostomi</taxon>
        <taxon>Amphibia</taxon>
        <taxon>Batrachia</taxon>
        <taxon>Anura</taxon>
        <taxon>Pipoidea</taxon>
        <taxon>Pipidae</taxon>
        <taxon>Pipinae</taxon>
        <taxon>Hymenochirus</taxon>
    </lineage>
</organism>
<reference evidence="1" key="1">
    <citation type="thesis" date="2020" institute="ProQuest LLC" country="789 East Eisenhower Parkway, Ann Arbor, MI, USA">
        <title>Comparative Genomics and Chromosome Evolution.</title>
        <authorList>
            <person name="Mudd A.B."/>
        </authorList>
    </citation>
    <scope>NUCLEOTIDE SEQUENCE</scope>
    <source>
        <strain evidence="1">Female2</strain>
        <tissue evidence="1">Blood</tissue>
    </source>
</reference>
<accession>A0A8T2IUG1</accession>
<dbReference type="AlphaFoldDB" id="A0A8T2IUG1"/>